<protein>
    <recommendedName>
        <fullName evidence="4">Alpha-L-glutamate ligase-related protein ATP-grasp domain-containing protein</fullName>
    </recommendedName>
</protein>
<proteinExistence type="predicted"/>
<name>A0A2V0PNP4_9CHLO</name>
<reference evidence="2 3" key="1">
    <citation type="journal article" date="2018" name="Sci. Rep.">
        <title>Raphidocelis subcapitata (=Pseudokirchneriella subcapitata) provides an insight into genome evolution and environmental adaptations in the Sphaeropleales.</title>
        <authorList>
            <person name="Suzuki S."/>
            <person name="Yamaguchi H."/>
            <person name="Nakajima N."/>
            <person name="Kawachi M."/>
        </authorList>
    </citation>
    <scope>NUCLEOTIDE SEQUENCE [LARGE SCALE GENOMIC DNA]</scope>
    <source>
        <strain evidence="2 3">NIES-35</strain>
    </source>
</reference>
<feature type="region of interest" description="Disordered" evidence="1">
    <location>
        <begin position="276"/>
        <end position="374"/>
    </location>
</feature>
<comment type="caution">
    <text evidence="2">The sequence shown here is derived from an EMBL/GenBank/DDBJ whole genome shotgun (WGS) entry which is preliminary data.</text>
</comment>
<feature type="region of interest" description="Disordered" evidence="1">
    <location>
        <begin position="387"/>
        <end position="467"/>
    </location>
</feature>
<feature type="compositionally biased region" description="Low complexity" evidence="1">
    <location>
        <begin position="327"/>
        <end position="336"/>
    </location>
</feature>
<evidence type="ECO:0000313" key="3">
    <source>
        <dbReference type="Proteomes" id="UP000247498"/>
    </source>
</evidence>
<evidence type="ECO:0008006" key="4">
    <source>
        <dbReference type="Google" id="ProtNLM"/>
    </source>
</evidence>
<feature type="compositionally biased region" description="Low complexity" evidence="1">
    <location>
        <begin position="285"/>
        <end position="297"/>
    </location>
</feature>
<dbReference type="InParanoid" id="A0A2V0PNP4"/>
<evidence type="ECO:0000313" key="2">
    <source>
        <dbReference type="EMBL" id="GBF99570.1"/>
    </source>
</evidence>
<dbReference type="OrthoDB" id="35279at2759"/>
<dbReference type="AlphaFoldDB" id="A0A2V0PNP4"/>
<gene>
    <name evidence="2" type="ORF">Rsub_12195</name>
</gene>
<feature type="compositionally biased region" description="Pro residues" evidence="1">
    <location>
        <begin position="344"/>
        <end position="361"/>
    </location>
</feature>
<accession>A0A2V0PNP4</accession>
<evidence type="ECO:0000256" key="1">
    <source>
        <dbReference type="SAM" id="MobiDB-lite"/>
    </source>
</evidence>
<keyword evidence="3" id="KW-1185">Reference proteome</keyword>
<dbReference type="SUPFAM" id="SSF81995">
    <property type="entry name" value="beta-sandwich domain of Sec23/24"/>
    <property type="match status" value="1"/>
</dbReference>
<dbReference type="EMBL" id="BDRX01000163">
    <property type="protein sequence ID" value="GBF99570.1"/>
    <property type="molecule type" value="Genomic_DNA"/>
</dbReference>
<sequence>MLLSAPIAAIAAAWSIVSATAAYYAALAWVLATGCSIEAVPLLQRDAAALVHVYSLAKTLQLWDSPHYRAPTLSDDLRANLKNVAVPGTGVPLSLFCSCRLAFLAFLLAVNPLLSAAGALYLAALRASASACPDASASGCRLRRVGALYRELLLAPRHWLASWRLNCLVVAWHARVAGASAGYDLEDKAAFLAEADRLGLPVAPYMRGARVFVKHRSVEGGQGIHVYRNFTAGGDWIIQEAIDNAPCLARLLPRGAPLSTFRVVTASVAWLEAREAQRGGGGSGDPAPSAALANGRARALERQLERQRLESEQVCREQGERTKRASRQQQQQQQQQEQERQQQQPPPRPPPPQQQQPPPPSEQQQQQQEREQVRLWSRSASPLLARFLSRTPSPIPGGHSSRPRSRGADAAPPAPSPPLPVSTSIQHTSGTPVPPPASDDGSGGDDSSSLGDGWHSPTGAGSGSGSEGVYERCIEVLTSVFRAGLAGADTDHTSICFPVNGAGELGRGVTANHWYRTGWQGVLRIPASARVAWDEHPQSGHLVAGEVIPEFWSSVAGLALQAHALLAPSVPLVGWDVALPADTAAGEASCLLEMNISCNLFNGAYDRAGYADLAYAYMAELHRAEREAAARAKAARHGVRQKRR</sequence>
<dbReference type="Proteomes" id="UP000247498">
    <property type="component" value="Unassembled WGS sequence"/>
</dbReference>
<organism evidence="2 3">
    <name type="scientific">Raphidocelis subcapitata</name>
    <dbReference type="NCBI Taxonomy" id="307507"/>
    <lineage>
        <taxon>Eukaryota</taxon>
        <taxon>Viridiplantae</taxon>
        <taxon>Chlorophyta</taxon>
        <taxon>core chlorophytes</taxon>
        <taxon>Chlorophyceae</taxon>
        <taxon>CS clade</taxon>
        <taxon>Sphaeropleales</taxon>
        <taxon>Selenastraceae</taxon>
        <taxon>Raphidocelis</taxon>
    </lineage>
</organism>
<feature type="compositionally biased region" description="Basic and acidic residues" evidence="1">
    <location>
        <begin position="298"/>
        <end position="323"/>
    </location>
</feature>